<evidence type="ECO:0000256" key="1">
    <source>
        <dbReference type="SAM" id="Coils"/>
    </source>
</evidence>
<feature type="compositionally biased region" description="Low complexity" evidence="2">
    <location>
        <begin position="32"/>
        <end position="52"/>
    </location>
</feature>
<dbReference type="EMBL" id="HE573026">
    <property type="protein sequence ID" value="CCC51715.1"/>
    <property type="molecule type" value="Genomic_DNA"/>
</dbReference>
<reference evidence="3" key="1">
    <citation type="journal article" date="2012" name="Proc. Natl. Acad. Sci. U.S.A.">
        <title>Antigenic diversity is generated by distinct evolutionary mechanisms in African trypanosome species.</title>
        <authorList>
            <person name="Jackson A.P."/>
            <person name="Berry A."/>
            <person name="Aslett M."/>
            <person name="Allison H.C."/>
            <person name="Burton P."/>
            <person name="Vavrova-Anderson J."/>
            <person name="Brown R."/>
            <person name="Browne H."/>
            <person name="Corton N."/>
            <person name="Hauser H."/>
            <person name="Gamble J."/>
            <person name="Gilderthorp R."/>
            <person name="Marcello L."/>
            <person name="McQuillan J."/>
            <person name="Otto T.D."/>
            <person name="Quail M.A."/>
            <person name="Sanders M.J."/>
            <person name="van Tonder A."/>
            <person name="Ginger M.L."/>
            <person name="Field M.C."/>
            <person name="Barry J.D."/>
            <person name="Hertz-Fowler C."/>
            <person name="Berriman M."/>
        </authorList>
    </citation>
    <scope>NUCLEOTIDE SEQUENCE</scope>
    <source>
        <strain evidence="3">Y486</strain>
    </source>
</reference>
<feature type="region of interest" description="Disordered" evidence="2">
    <location>
        <begin position="30"/>
        <end position="53"/>
    </location>
</feature>
<evidence type="ECO:0000256" key="2">
    <source>
        <dbReference type="SAM" id="MobiDB-lite"/>
    </source>
</evidence>
<sequence length="171" mass="19780">MPHSRDAATVGGLPGPSVRAHEPLHHEEWEISSSTHGSGSNTNSNGRTSIGNDEMNERITLMLKDWEQRVTQVITKWGDMGVKSAEYSRNQWREAMEKKEEEKIQRQRAKNDEKRRFTEEYCARRRAMSARAEVRRTEKKAQCNANAACSESMPPRKPRQSLTSGRRFWMF</sequence>
<evidence type="ECO:0000313" key="3">
    <source>
        <dbReference type="EMBL" id="CCC51715.1"/>
    </source>
</evidence>
<accession>G0U758</accession>
<protein>
    <submittedName>
        <fullName evidence="3">Uncharacterized protein</fullName>
    </submittedName>
</protein>
<dbReference type="AlphaFoldDB" id="G0U758"/>
<gene>
    <name evidence="3" type="ORF">TVY486_1007610</name>
</gene>
<feature type="region of interest" description="Disordered" evidence="2">
    <location>
        <begin position="146"/>
        <end position="165"/>
    </location>
</feature>
<proteinExistence type="predicted"/>
<dbReference type="VEuPathDB" id="TriTrypDB:TvY486_1007610"/>
<name>G0U758_TRYVY</name>
<organism evidence="3">
    <name type="scientific">Trypanosoma vivax (strain Y486)</name>
    <dbReference type="NCBI Taxonomy" id="1055687"/>
    <lineage>
        <taxon>Eukaryota</taxon>
        <taxon>Discoba</taxon>
        <taxon>Euglenozoa</taxon>
        <taxon>Kinetoplastea</taxon>
        <taxon>Metakinetoplastina</taxon>
        <taxon>Trypanosomatida</taxon>
        <taxon>Trypanosomatidae</taxon>
        <taxon>Trypanosoma</taxon>
        <taxon>Duttonella</taxon>
    </lineage>
</organism>
<feature type="region of interest" description="Disordered" evidence="2">
    <location>
        <begin position="1"/>
        <end position="20"/>
    </location>
</feature>
<feature type="coiled-coil region" evidence="1">
    <location>
        <begin position="82"/>
        <end position="116"/>
    </location>
</feature>
<dbReference type="OMA" id="FTEEYCA"/>
<keyword evidence="1" id="KW-0175">Coiled coil</keyword>